<dbReference type="Pfam" id="PF04966">
    <property type="entry name" value="OprB"/>
    <property type="match status" value="1"/>
</dbReference>
<evidence type="ECO:0000256" key="1">
    <source>
        <dbReference type="ARBA" id="ARBA00008769"/>
    </source>
</evidence>
<dbReference type="Proteomes" id="UP000660885">
    <property type="component" value="Unassembled WGS sequence"/>
</dbReference>
<name>A0ABS1UC60_9PROT</name>
<reference evidence="3 4" key="1">
    <citation type="submission" date="2021-01" db="EMBL/GenBank/DDBJ databases">
        <title>Belnapia mucosa sp. nov. and Belnapia arida sp. nov., isolated from the Tabernas Desert (Almeria, Spain).</title>
        <authorList>
            <person name="Molina-Menor E."/>
            <person name="Vidal-Verdu A."/>
            <person name="Calonge A."/>
            <person name="Satari L."/>
            <person name="Pereto J."/>
            <person name="Porcar M."/>
        </authorList>
    </citation>
    <scope>NUCLEOTIDE SEQUENCE [LARGE SCALE GENOMIC DNA]</scope>
    <source>
        <strain evidence="3 4">T18</strain>
    </source>
</reference>
<comment type="caution">
    <text evidence="3">The sequence shown here is derived from an EMBL/GenBank/DDBJ whole genome shotgun (WGS) entry which is preliminary data.</text>
</comment>
<proteinExistence type="inferred from homology"/>
<dbReference type="InterPro" id="IPR038673">
    <property type="entry name" value="OprB_sf"/>
</dbReference>
<gene>
    <name evidence="3" type="ORF">JMJ56_30340</name>
</gene>
<dbReference type="InterPro" id="IPR007049">
    <property type="entry name" value="Carb-sel_porin_OprB"/>
</dbReference>
<organism evidence="3 4">
    <name type="scientific">Belnapia arida</name>
    <dbReference type="NCBI Taxonomy" id="2804533"/>
    <lineage>
        <taxon>Bacteria</taxon>
        <taxon>Pseudomonadati</taxon>
        <taxon>Pseudomonadota</taxon>
        <taxon>Alphaproteobacteria</taxon>
        <taxon>Acetobacterales</taxon>
        <taxon>Roseomonadaceae</taxon>
        <taxon>Belnapia</taxon>
    </lineage>
</organism>
<evidence type="ECO:0000313" key="4">
    <source>
        <dbReference type="Proteomes" id="UP000660885"/>
    </source>
</evidence>
<dbReference type="Gene3D" id="2.40.160.180">
    <property type="entry name" value="Carbohydrate-selective porin OprB"/>
    <property type="match status" value="1"/>
</dbReference>
<keyword evidence="4" id="KW-1185">Reference proteome</keyword>
<sequence length="477" mass="52301">MSNLSSRADANLERQHCYISIVLALAALPLWSELTHAQRGLAGPVYGRNIEAVVPGAEDLLSKLEDMGWLLRGQTTLTVQARPAFRARGTAREEEFPSQGEITSTQSADLVLGRRLWNNAELIAVPSLARGFGLSDSRGIGAGLNGEAFHGGSATASVALTRLFLRQTFNLSYDAFGQDDDPMRFAGPLALQRVTLTLGKFAVWDIFDNNRYAHDARTQFLSWALVGTGAFDYAGDAAGFTNGVALEWENGVWAIRSGLFQVAREVGGESLDPRVTRAWQGLLQFDRSWWWGRYRGVARLLVGASRTSSTRWNDLTAALRGPAERTEQGRGWRTKTMLTANMEQAVNDSLGVFLRLGWNDGQAQNWMFTDMDWSVSAGLAVNGWTWERWEDTLGIGFNVGGLSGPHRRYREEGGGSFVVAREGGLRYAPEAVLETYYDAEVASGLHAAVSLQLVLNPGYNADRGPISAIAFRLRAAF</sequence>
<accession>A0ABS1UC60</accession>
<comment type="similarity">
    <text evidence="1 2">Belongs to the OprB family.</text>
</comment>
<dbReference type="EMBL" id="JAETWB010000056">
    <property type="protein sequence ID" value="MBL6082278.1"/>
    <property type="molecule type" value="Genomic_DNA"/>
</dbReference>
<evidence type="ECO:0000313" key="3">
    <source>
        <dbReference type="EMBL" id="MBL6082278.1"/>
    </source>
</evidence>
<evidence type="ECO:0000256" key="2">
    <source>
        <dbReference type="RuleBase" id="RU363072"/>
    </source>
</evidence>
<protein>
    <submittedName>
        <fullName evidence="3">Carbohydrate porin</fullName>
    </submittedName>
</protein>
<dbReference type="RefSeq" id="WP_202835489.1">
    <property type="nucleotide sequence ID" value="NZ_JAETWB010000056.1"/>
</dbReference>